<dbReference type="KEGG" id="tet:TTHERM_00486070"/>
<dbReference type="InterPro" id="IPR016024">
    <property type="entry name" value="ARM-type_fold"/>
</dbReference>
<dbReference type="PANTHER" id="PTHR14222">
    <property type="entry name" value="CONDENSIN"/>
    <property type="match status" value="1"/>
</dbReference>
<feature type="domain" description="Condensin complex subunit 1 N-terminal" evidence="10">
    <location>
        <begin position="92"/>
        <end position="224"/>
    </location>
</feature>
<dbReference type="Gene3D" id="1.25.10.10">
    <property type="entry name" value="Leucine-rich Repeat Variant"/>
    <property type="match status" value="2"/>
</dbReference>
<feature type="compositionally biased region" description="Acidic residues" evidence="8">
    <location>
        <begin position="1374"/>
        <end position="1396"/>
    </location>
</feature>
<keyword evidence="2" id="KW-0132">Cell division</keyword>
<dbReference type="EMBL" id="GG662587">
    <property type="protein sequence ID" value="EAR85157.2"/>
    <property type="molecule type" value="Genomic_DNA"/>
</dbReference>
<dbReference type="GO" id="GO:0000796">
    <property type="term" value="C:condensin complex"/>
    <property type="evidence" value="ECO:0007669"/>
    <property type="project" value="TreeGrafter"/>
</dbReference>
<dbReference type="InParanoid" id="I7M6G4"/>
<evidence type="ECO:0000256" key="6">
    <source>
        <dbReference type="ARBA" id="ARBA00023306"/>
    </source>
</evidence>
<name>I7M6G4_TETTS</name>
<dbReference type="eggNOG" id="KOG0414">
    <property type="taxonomic scope" value="Eukaryota"/>
</dbReference>
<feature type="coiled-coil region" evidence="7">
    <location>
        <begin position="487"/>
        <end position="521"/>
    </location>
</feature>
<dbReference type="Proteomes" id="UP000009168">
    <property type="component" value="Unassembled WGS sequence"/>
</dbReference>
<comment type="subcellular location">
    <subcellularLocation>
        <location evidence="1">Nucleus</location>
    </subcellularLocation>
</comment>
<keyword evidence="3" id="KW-0498">Mitosis</keyword>
<evidence type="ECO:0000256" key="3">
    <source>
        <dbReference type="ARBA" id="ARBA00022776"/>
    </source>
</evidence>
<dbReference type="InterPro" id="IPR011989">
    <property type="entry name" value="ARM-like"/>
</dbReference>
<evidence type="ECO:0000313" key="11">
    <source>
        <dbReference type="EMBL" id="EAR85157.2"/>
    </source>
</evidence>
<evidence type="ECO:0000256" key="7">
    <source>
        <dbReference type="SAM" id="Coils"/>
    </source>
</evidence>
<dbReference type="OrthoDB" id="436262at2759"/>
<dbReference type="InterPro" id="IPR024324">
    <property type="entry name" value="Condensin_cplx_su1_N"/>
</dbReference>
<feature type="region of interest" description="Disordered" evidence="8">
    <location>
        <begin position="1281"/>
        <end position="1396"/>
    </location>
</feature>
<dbReference type="GO" id="GO:0005634">
    <property type="term" value="C:nucleus"/>
    <property type="evidence" value="ECO:0007669"/>
    <property type="project" value="UniProtKB-SubCell"/>
</dbReference>
<proteinExistence type="predicted"/>
<dbReference type="Pfam" id="PF12717">
    <property type="entry name" value="Cnd1"/>
    <property type="match status" value="1"/>
</dbReference>
<keyword evidence="6" id="KW-0131">Cell cycle</keyword>
<feature type="compositionally biased region" description="Basic residues" evidence="8">
    <location>
        <begin position="1349"/>
        <end position="1370"/>
    </location>
</feature>
<sequence>MTEFFIFPFSFSEIREQSSDSRYTVVGGNFVKGQEEKQIKRTLNELDRAIYEDIHIINESDRFDYLYWIITMMEESKEKMNVEILVKVGDIIHTHFQRIIKMLDDVDGEDQINQHRISFKMLAFLAFYYLNASCVKKPKKALISNEIRGKKEVSNEYIEKIAEKQAILLRLFEESLLINFKTLWQRREIDSQFFKYYYETSLKMLESKQLLKQQNIKETIFNILKKVIFINSDSLSTIQFKLINLIYEEENIVEYICDFLLSTQNQNSGNTNQDEFLILLNISEDQRDNSEKNYSQLCTDTLIRLVNYANQTNVNTESQAVKNVKEFLLKMSEKIPKIFYNNLSCFVQLLDNEAYHLRNAVVEIMGNIIKNVLSTRQNLPQDEQSLQEEESENHEKAKEKILDALIQRIYDKHAFSRSHVLQVFIDLCTQNLIPQNYLFPLLGCACDRIKDTSANVRKKAIILLLKIMEFYFIIFAASQNRVKFHTIEELEREQSFNETEKSELISEQKQIEEKLQDRENVEQFHEFQHDLNQVKRKIELCMKLKHNLDEYTKMINQIELIMPNLLQLLGSKNNSDVTETIKLMIYLYQTNIQCANQGIRKMLVLIWSREKLVKEELIKAYWILYLDEKAFKPEGVAKNLVYLFKKANLTDLTSLEELLVAIQKWNQTIEEKEREKKQDMFYISNKTFDKIWDIFTTSVIQNDANSKYSMRAALTILRISSQNNKVIFTQNRMISLIEVLKKFLRLNQPDWIVVKEIGILLENKEDCNYLNSFIKLMIFILIKFQGTVDNEWYCACEQILNTIFSIEQNPESLIKYLILRCTKTLLEGQDTNSDINKNIEIPQTPPRNIVEAVSPLKVTPFQSPKQTFETEENEESKQLLFERRLGHLLFLVGHCALKLLIHIDNIENELKKLKIEGEKKQEEQQHKDGAEAAELDKIYGGLEAEYEKRLEYLHKIAEENIINGDNLIAQYKPWVDKIVKDIIENQEGADYRNVDLDRVAVLTLCKFMCVSKVYCEQNLPILFKLLESSFSDHLLKINIIVSIGDLLHKYPNLVEPYNSKIFAKLHDPDVQVRKTTMMVLTHLILNDMMKIRGEICEVALLLEDEEPKIQNIVKLFLHELHKKDQKIIYNLLPEAIGRMSRQDKTELGAPIHEKTFENFAKNIMQYLEKDKYSETLVEKLCVRFQNSQNQREWRNCSFCLSQLSYNEKGLRKLIEFYENYREKLHDQEIMENFQNILIKLKRLPKQEMKPLIEEFEAKLQAYKVESFEPVKKKETALAAKAKRVADKKKKDESNKENQQNQINTRTKSKKQTKKNQEESDEDELEGEDKNEDFEEEEEEIEEKPQTNKRFQKKEQPKKRVLRKTNLNKKRSMVEEDEDDEQMDSEGDYDEDDEDYN</sequence>
<feature type="coiled-coil region" evidence="7">
    <location>
        <begin position="896"/>
        <end position="923"/>
    </location>
</feature>
<evidence type="ECO:0000256" key="2">
    <source>
        <dbReference type="ARBA" id="ARBA00022618"/>
    </source>
</evidence>
<evidence type="ECO:0000313" key="12">
    <source>
        <dbReference type="Proteomes" id="UP000009168"/>
    </source>
</evidence>
<evidence type="ECO:0000256" key="5">
    <source>
        <dbReference type="ARBA" id="ARBA00023242"/>
    </source>
</evidence>
<dbReference type="SUPFAM" id="SSF48371">
    <property type="entry name" value="ARM repeat"/>
    <property type="match status" value="2"/>
</dbReference>
<dbReference type="STRING" id="312017.I7M6G4"/>
<dbReference type="Pfam" id="PF12922">
    <property type="entry name" value="Cnd1_N"/>
    <property type="match status" value="1"/>
</dbReference>
<evidence type="ECO:0000256" key="1">
    <source>
        <dbReference type="ARBA" id="ARBA00004123"/>
    </source>
</evidence>
<keyword evidence="12" id="KW-1185">Reference proteome</keyword>
<dbReference type="GO" id="GO:0007076">
    <property type="term" value="P:mitotic chromosome condensation"/>
    <property type="evidence" value="ECO:0007669"/>
    <property type="project" value="InterPro"/>
</dbReference>
<reference evidence="12" key="1">
    <citation type="journal article" date="2006" name="PLoS Biol.">
        <title>Macronuclear genome sequence of the ciliate Tetrahymena thermophila, a model eukaryote.</title>
        <authorList>
            <person name="Eisen J.A."/>
            <person name="Coyne R.S."/>
            <person name="Wu M."/>
            <person name="Wu D."/>
            <person name="Thiagarajan M."/>
            <person name="Wortman J.R."/>
            <person name="Badger J.H."/>
            <person name="Ren Q."/>
            <person name="Amedeo P."/>
            <person name="Jones K.M."/>
            <person name="Tallon L.J."/>
            <person name="Delcher A.L."/>
            <person name="Salzberg S.L."/>
            <person name="Silva J.C."/>
            <person name="Haas B.J."/>
            <person name="Majoros W.H."/>
            <person name="Farzad M."/>
            <person name="Carlton J.M."/>
            <person name="Smith R.K. Jr."/>
            <person name="Garg J."/>
            <person name="Pearlman R.E."/>
            <person name="Karrer K.M."/>
            <person name="Sun L."/>
            <person name="Manning G."/>
            <person name="Elde N.C."/>
            <person name="Turkewitz A.P."/>
            <person name="Asai D.J."/>
            <person name="Wilkes D.E."/>
            <person name="Wang Y."/>
            <person name="Cai H."/>
            <person name="Collins K."/>
            <person name="Stewart B.A."/>
            <person name="Lee S.R."/>
            <person name="Wilamowska K."/>
            <person name="Weinberg Z."/>
            <person name="Ruzzo W.L."/>
            <person name="Wloga D."/>
            <person name="Gaertig J."/>
            <person name="Frankel J."/>
            <person name="Tsao C.-C."/>
            <person name="Gorovsky M.A."/>
            <person name="Keeling P.J."/>
            <person name="Waller R.F."/>
            <person name="Patron N.J."/>
            <person name="Cherry J.M."/>
            <person name="Stover N.A."/>
            <person name="Krieger C.J."/>
            <person name="del Toro C."/>
            <person name="Ryder H.F."/>
            <person name="Williamson S.C."/>
            <person name="Barbeau R.A."/>
            <person name="Hamilton E.P."/>
            <person name="Orias E."/>
        </authorList>
    </citation>
    <scope>NUCLEOTIDE SEQUENCE [LARGE SCALE GENOMIC DNA]</scope>
    <source>
        <strain evidence="12">SB210</strain>
    </source>
</reference>
<protein>
    <submittedName>
        <fullName evidence="11">Non-SMC mitotic condensation complex subunit 1, amine-terminal protein</fullName>
    </submittedName>
</protein>
<dbReference type="GO" id="GO:0042393">
    <property type="term" value="F:histone binding"/>
    <property type="evidence" value="ECO:0007669"/>
    <property type="project" value="TreeGrafter"/>
</dbReference>
<feature type="compositionally biased region" description="Acidic residues" evidence="8">
    <location>
        <begin position="1318"/>
        <end position="1341"/>
    </location>
</feature>
<dbReference type="GeneID" id="7831118"/>
<keyword evidence="7" id="KW-0175">Coiled coil</keyword>
<dbReference type="PANTHER" id="PTHR14222:SF2">
    <property type="entry name" value="CONDENSIN COMPLEX SUBUNIT 1"/>
    <property type="match status" value="1"/>
</dbReference>
<dbReference type="RefSeq" id="XP_001032820.2">
    <property type="nucleotide sequence ID" value="XM_001032820.3"/>
</dbReference>
<evidence type="ECO:0000256" key="4">
    <source>
        <dbReference type="ARBA" id="ARBA00023067"/>
    </source>
</evidence>
<gene>
    <name evidence="11" type="ORF">TTHERM_00486070</name>
</gene>
<dbReference type="GO" id="GO:0000779">
    <property type="term" value="C:condensed chromosome, centromeric region"/>
    <property type="evidence" value="ECO:0007669"/>
    <property type="project" value="TreeGrafter"/>
</dbReference>
<dbReference type="InterPro" id="IPR032682">
    <property type="entry name" value="Cnd1_C"/>
</dbReference>
<dbReference type="InterPro" id="IPR026971">
    <property type="entry name" value="CND1/NCAPD3"/>
</dbReference>
<dbReference type="GO" id="GO:0051301">
    <property type="term" value="P:cell division"/>
    <property type="evidence" value="ECO:0007669"/>
    <property type="project" value="UniProtKB-KW"/>
</dbReference>
<dbReference type="GO" id="GO:0010032">
    <property type="term" value="P:meiotic chromosome condensation"/>
    <property type="evidence" value="ECO:0007669"/>
    <property type="project" value="TreeGrafter"/>
</dbReference>
<feature type="domain" description="Condensin complex subunit 1 C-terminal" evidence="9">
    <location>
        <begin position="1035"/>
        <end position="1201"/>
    </location>
</feature>
<keyword evidence="5" id="KW-0539">Nucleus</keyword>
<organism evidence="11 12">
    <name type="scientific">Tetrahymena thermophila (strain SB210)</name>
    <dbReference type="NCBI Taxonomy" id="312017"/>
    <lineage>
        <taxon>Eukaryota</taxon>
        <taxon>Sar</taxon>
        <taxon>Alveolata</taxon>
        <taxon>Ciliophora</taxon>
        <taxon>Intramacronucleata</taxon>
        <taxon>Oligohymenophorea</taxon>
        <taxon>Hymenostomatida</taxon>
        <taxon>Tetrahymenina</taxon>
        <taxon>Tetrahymenidae</taxon>
        <taxon>Tetrahymena</taxon>
    </lineage>
</organism>
<evidence type="ECO:0000259" key="9">
    <source>
        <dbReference type="Pfam" id="PF12717"/>
    </source>
</evidence>
<accession>I7M6G4</accession>
<evidence type="ECO:0000256" key="8">
    <source>
        <dbReference type="SAM" id="MobiDB-lite"/>
    </source>
</evidence>
<keyword evidence="4" id="KW-0226">DNA condensation</keyword>
<evidence type="ECO:0000259" key="10">
    <source>
        <dbReference type="Pfam" id="PF12922"/>
    </source>
</evidence>